<evidence type="ECO:0000256" key="10">
    <source>
        <dbReference type="ARBA" id="ARBA00048567"/>
    </source>
</evidence>
<dbReference type="InterPro" id="IPR023000">
    <property type="entry name" value="Shikimate_kinase_CS"/>
</dbReference>
<comment type="catalytic activity">
    <reaction evidence="10 11">
        <text>shikimate + ATP = 3-phosphoshikimate + ADP + H(+)</text>
        <dbReference type="Rhea" id="RHEA:13121"/>
        <dbReference type="ChEBI" id="CHEBI:15378"/>
        <dbReference type="ChEBI" id="CHEBI:30616"/>
        <dbReference type="ChEBI" id="CHEBI:36208"/>
        <dbReference type="ChEBI" id="CHEBI:145989"/>
        <dbReference type="ChEBI" id="CHEBI:456216"/>
        <dbReference type="EC" id="2.7.1.71"/>
    </reaction>
</comment>
<feature type="binding site" evidence="11">
    <location>
        <position position="124"/>
    </location>
    <ligand>
        <name>substrate</name>
    </ligand>
</feature>
<dbReference type="GO" id="GO:0005524">
    <property type="term" value="F:ATP binding"/>
    <property type="evidence" value="ECO:0007669"/>
    <property type="project" value="UniProtKB-UniRule"/>
</dbReference>
<accession>A0A292ZJL3</accession>
<reference evidence="12 13" key="2">
    <citation type="journal article" date="2013" name="Environ. Sci. Technol.">
        <title>The 4-tert-butylphenol-utilizing bacterium Sphingobium fuliginis OMI can degrade bisphenols via phenolic ring hydroxylation and meta-cleavage pathway.</title>
        <authorList>
            <person name="Ogata Y."/>
            <person name="Goda S."/>
            <person name="Toyama T."/>
            <person name="Sei K."/>
            <person name="Ike M."/>
        </authorList>
    </citation>
    <scope>NUCLEOTIDE SEQUENCE [LARGE SCALE GENOMIC DNA]</scope>
    <source>
        <strain evidence="12 13">OMI</strain>
    </source>
</reference>
<feature type="binding site" evidence="11">
    <location>
        <begin position="56"/>
        <end position="61"/>
    </location>
    <ligand>
        <name>ATP</name>
        <dbReference type="ChEBI" id="CHEBI:30616"/>
    </ligand>
</feature>
<dbReference type="InterPro" id="IPR000623">
    <property type="entry name" value="Shikimate_kinase/TSH1"/>
</dbReference>
<dbReference type="PRINTS" id="PR01100">
    <property type="entry name" value="SHIKIMTKNASE"/>
</dbReference>
<comment type="cofactor">
    <cofactor evidence="11">
        <name>Mg(2+)</name>
        <dbReference type="ChEBI" id="CHEBI:18420"/>
    </cofactor>
    <text evidence="11">Binds 1 Mg(2+) ion per subunit.</text>
</comment>
<evidence type="ECO:0000256" key="8">
    <source>
        <dbReference type="ARBA" id="ARBA00022840"/>
    </source>
</evidence>
<keyword evidence="4 11" id="KW-0028">Amino-acid biosynthesis</keyword>
<keyword evidence="6 11" id="KW-0547">Nucleotide-binding</keyword>
<dbReference type="GO" id="GO:0009423">
    <property type="term" value="P:chorismate biosynthetic process"/>
    <property type="evidence" value="ECO:0007669"/>
    <property type="project" value="UniProtKB-UniRule"/>
</dbReference>
<feature type="binding site" evidence="11">
    <location>
        <position position="60"/>
    </location>
    <ligand>
        <name>Mg(2+)</name>
        <dbReference type="ChEBI" id="CHEBI:18420"/>
    </ligand>
</feature>
<dbReference type="Proteomes" id="UP000221538">
    <property type="component" value="Unassembled WGS sequence"/>
</dbReference>
<comment type="caution">
    <text evidence="11">Lacks conserved residue(s) required for the propagation of feature annotation.</text>
</comment>
<feature type="binding site" evidence="11">
    <location>
        <position position="78"/>
    </location>
    <ligand>
        <name>substrate</name>
    </ligand>
</feature>
<dbReference type="HAMAP" id="MF_00109">
    <property type="entry name" value="Shikimate_kinase"/>
    <property type="match status" value="1"/>
</dbReference>
<dbReference type="GO" id="GO:0008652">
    <property type="term" value="P:amino acid biosynthetic process"/>
    <property type="evidence" value="ECO:0007669"/>
    <property type="project" value="UniProtKB-KW"/>
</dbReference>
<dbReference type="EMBL" id="BEWI01000032">
    <property type="protein sequence ID" value="GAY23050.1"/>
    <property type="molecule type" value="Genomic_DNA"/>
</dbReference>
<evidence type="ECO:0000256" key="2">
    <source>
        <dbReference type="ARBA" id="ARBA00006997"/>
    </source>
</evidence>
<keyword evidence="7 11" id="KW-0418">Kinase</keyword>
<reference evidence="12 13" key="1">
    <citation type="journal article" date="2013" name="Biodegradation">
        <title>Occurrence of 4-tert-butylphenol (4-t-BP) biodegradation in an aquatic sample caused by the presence of Spirodela polyrrhiza and isolation of a 4-t-BP-utilizing bacterium.</title>
        <authorList>
            <person name="Ogata Y."/>
            <person name="Toyama T."/>
            <person name="Yu N."/>
            <person name="Wang X."/>
            <person name="Sei K."/>
            <person name="Ike M."/>
        </authorList>
    </citation>
    <scope>NUCLEOTIDE SEQUENCE [LARGE SCALE GENOMIC DNA]</scope>
    <source>
        <strain evidence="12 13">OMI</strain>
    </source>
</reference>
<gene>
    <name evidence="11" type="primary">aroK</name>
    <name evidence="12" type="ORF">SFOMI_3614</name>
</gene>
<keyword evidence="5 11" id="KW-0808">Transferase</keyword>
<dbReference type="InterPro" id="IPR027417">
    <property type="entry name" value="P-loop_NTPase"/>
</dbReference>
<dbReference type="EC" id="2.7.1.71" evidence="3 11"/>
<dbReference type="GO" id="GO:0005829">
    <property type="term" value="C:cytosol"/>
    <property type="evidence" value="ECO:0007669"/>
    <property type="project" value="TreeGrafter"/>
</dbReference>
<keyword evidence="11" id="KW-0963">Cytoplasm</keyword>
<dbReference type="GO" id="GO:0004765">
    <property type="term" value="F:shikimate kinase activity"/>
    <property type="evidence" value="ECO:0007669"/>
    <property type="project" value="UniProtKB-UniRule"/>
</dbReference>
<proteinExistence type="inferred from homology"/>
<evidence type="ECO:0000256" key="1">
    <source>
        <dbReference type="ARBA" id="ARBA00004842"/>
    </source>
</evidence>
<keyword evidence="11" id="KW-0460">Magnesium</keyword>
<dbReference type="GO" id="GO:0000287">
    <property type="term" value="F:magnesium ion binding"/>
    <property type="evidence" value="ECO:0007669"/>
    <property type="project" value="UniProtKB-UniRule"/>
</dbReference>
<dbReference type="AlphaFoldDB" id="A0A292ZJL3"/>
<comment type="caution">
    <text evidence="12">The sequence shown here is derived from an EMBL/GenBank/DDBJ whole genome shotgun (WGS) entry which is preliminary data.</text>
</comment>
<evidence type="ECO:0000256" key="4">
    <source>
        <dbReference type="ARBA" id="ARBA00022605"/>
    </source>
</evidence>
<evidence type="ECO:0000256" key="9">
    <source>
        <dbReference type="ARBA" id="ARBA00023141"/>
    </source>
</evidence>
<dbReference type="Gene3D" id="3.40.50.300">
    <property type="entry name" value="P-loop containing nucleotide triphosphate hydrolases"/>
    <property type="match status" value="1"/>
</dbReference>
<evidence type="ECO:0000313" key="12">
    <source>
        <dbReference type="EMBL" id="GAY23050.1"/>
    </source>
</evidence>
<name>A0A292ZJL3_SPHSA</name>
<sequence>MSPVLAGYSGWVKAEGKLRFALSTRGCIAPLAMQRNSKSANAQAKRGPIVLVGMMGVGKSTVGRRLAARLGVGFVDADEEIEKAAGMTITEMFERYGEAYFRDGERRVIARLMDGEPKVIATGGGAFMQEETRALILEHALAIWLNADIDTLVDRVSRREGRPLLKGKDPRVVLTELAAIRNPVYALCPIHVKSAAAPHDVAVDSIMEQLSQWP</sequence>
<feature type="binding site" evidence="11">
    <location>
        <position position="102"/>
    </location>
    <ligand>
        <name>substrate</name>
    </ligand>
</feature>
<organism evidence="12 13">
    <name type="scientific">Sphingobium fuliginis (strain ATCC 27551)</name>
    <dbReference type="NCBI Taxonomy" id="336203"/>
    <lineage>
        <taxon>Bacteria</taxon>
        <taxon>Pseudomonadati</taxon>
        <taxon>Pseudomonadota</taxon>
        <taxon>Alphaproteobacteria</taxon>
        <taxon>Sphingomonadales</taxon>
        <taxon>Sphingomonadaceae</taxon>
        <taxon>Sphingobium</taxon>
    </lineage>
</organism>
<dbReference type="PANTHER" id="PTHR21087">
    <property type="entry name" value="SHIKIMATE KINASE"/>
    <property type="match status" value="1"/>
</dbReference>
<keyword evidence="11" id="KW-0479">Metal-binding</keyword>
<dbReference type="SUPFAM" id="SSF52540">
    <property type="entry name" value="P-loop containing nucleoside triphosphate hydrolases"/>
    <property type="match status" value="1"/>
</dbReference>
<comment type="similarity">
    <text evidence="2 11">Belongs to the shikimate kinase family.</text>
</comment>
<evidence type="ECO:0000256" key="7">
    <source>
        <dbReference type="ARBA" id="ARBA00022777"/>
    </source>
</evidence>
<dbReference type="CDD" id="cd00464">
    <property type="entry name" value="SK"/>
    <property type="match status" value="1"/>
</dbReference>
<protein>
    <recommendedName>
        <fullName evidence="3 11">Shikimate kinase</fullName>
        <shortName evidence="11">SK</shortName>
        <ecNumber evidence="3 11">2.7.1.71</ecNumber>
    </recommendedName>
</protein>
<dbReference type="InterPro" id="IPR031322">
    <property type="entry name" value="Shikimate/glucono_kinase"/>
</dbReference>
<evidence type="ECO:0000313" key="13">
    <source>
        <dbReference type="Proteomes" id="UP000221538"/>
    </source>
</evidence>
<evidence type="ECO:0000256" key="11">
    <source>
        <dbReference type="HAMAP-Rule" id="MF_00109"/>
    </source>
</evidence>
<dbReference type="PANTHER" id="PTHR21087:SF16">
    <property type="entry name" value="SHIKIMATE KINASE 1, CHLOROPLASTIC"/>
    <property type="match status" value="1"/>
</dbReference>
<dbReference type="GO" id="GO:0009073">
    <property type="term" value="P:aromatic amino acid family biosynthetic process"/>
    <property type="evidence" value="ECO:0007669"/>
    <property type="project" value="UniProtKB-KW"/>
</dbReference>
<dbReference type="PROSITE" id="PS01128">
    <property type="entry name" value="SHIKIMATE_KINASE"/>
    <property type="match status" value="1"/>
</dbReference>
<feature type="binding site" evidence="11">
    <location>
        <position position="181"/>
    </location>
    <ligand>
        <name>substrate</name>
    </ligand>
</feature>
<dbReference type="UniPathway" id="UPA00053">
    <property type="reaction ID" value="UER00088"/>
</dbReference>
<evidence type="ECO:0000256" key="5">
    <source>
        <dbReference type="ARBA" id="ARBA00022679"/>
    </source>
</evidence>
<evidence type="ECO:0000256" key="6">
    <source>
        <dbReference type="ARBA" id="ARBA00022741"/>
    </source>
</evidence>
<comment type="pathway">
    <text evidence="1 11">Metabolic intermediate biosynthesis; chorismate biosynthesis; chorismate from D-erythrose 4-phosphate and phosphoenolpyruvate: step 5/7.</text>
</comment>
<feature type="binding site" evidence="11">
    <location>
        <position position="162"/>
    </location>
    <ligand>
        <name>ATP</name>
        <dbReference type="ChEBI" id="CHEBI:30616"/>
    </ligand>
</feature>
<dbReference type="NCBIfam" id="NF010552">
    <property type="entry name" value="PRK13946.1"/>
    <property type="match status" value="1"/>
</dbReference>
<comment type="subcellular location">
    <subcellularLocation>
        <location evidence="11">Cytoplasm</location>
    </subcellularLocation>
</comment>
<evidence type="ECO:0000256" key="3">
    <source>
        <dbReference type="ARBA" id="ARBA00012154"/>
    </source>
</evidence>
<comment type="subunit">
    <text evidence="11">Monomer.</text>
</comment>
<dbReference type="Pfam" id="PF01202">
    <property type="entry name" value="SKI"/>
    <property type="match status" value="1"/>
</dbReference>
<comment type="function">
    <text evidence="11">Catalyzes the specific phosphorylation of the 3-hydroxyl group of shikimic acid using ATP as a cosubstrate.</text>
</comment>
<keyword evidence="8 11" id="KW-0067">ATP-binding</keyword>
<keyword evidence="9 11" id="KW-0057">Aromatic amino acid biosynthesis</keyword>